<dbReference type="Proteomes" id="UP000008816">
    <property type="component" value="Chromosome"/>
</dbReference>
<proteinExistence type="predicted"/>
<accession>Q2FUR0</accession>
<name>Q2FUR0_STAA8</name>
<keyword evidence="2" id="KW-1185">Reference proteome</keyword>
<evidence type="ECO:0000313" key="1">
    <source>
        <dbReference type="EMBL" id="ABD32027.1"/>
    </source>
</evidence>
<gene>
    <name evidence="1" type="ordered locus">SAOUHSC_03043</name>
</gene>
<organism evidence="1 2">
    <name type="scientific">Staphylococcus aureus (strain NCTC 8325 / PS 47)</name>
    <dbReference type="NCBI Taxonomy" id="93061"/>
    <lineage>
        <taxon>Bacteria</taxon>
        <taxon>Bacillati</taxon>
        <taxon>Bacillota</taxon>
        <taxon>Bacilli</taxon>
        <taxon>Bacillales</taxon>
        <taxon>Staphylococcaceae</taxon>
        <taxon>Staphylococcus</taxon>
    </lineage>
</organism>
<reference evidence="2" key="1">
    <citation type="book" date="2006" name="Gram positive pathogens, 2nd edition" publisher="ASM Press" city="Washington D.C">
        <title>The Staphylococcus aureus NCTC 8325 genome.</title>
        <editorList>
            <person name="Fischetti V."/>
            <person name="Novick R."/>
            <person name="Ferretti J."/>
            <person name="Portnoy D."/>
            <person name="Rood J."/>
        </editorList>
        <authorList>
            <person name="Gillaspy A.F."/>
            <person name="Worrell V."/>
            <person name="Orvis J."/>
            <person name="Roe B.A."/>
            <person name="Dyer D.W."/>
            <person name="Iandolo J.J."/>
        </authorList>
    </citation>
    <scope>NUCLEOTIDE SEQUENCE [LARGE SCALE GENOMIC DNA]</scope>
    <source>
        <strain evidence="2">NCTC 8325 / PS 47</strain>
    </source>
</reference>
<dbReference type="AlphaFoldDB" id="Q2FUR0"/>
<dbReference type="HOGENOM" id="CLU_196851_0_0_9"/>
<dbReference type="EMBL" id="CP000253">
    <property type="protein sequence ID" value="ABD32027.1"/>
    <property type="molecule type" value="Genomic_DNA"/>
</dbReference>
<evidence type="ECO:0000313" key="2">
    <source>
        <dbReference type="Proteomes" id="UP000008816"/>
    </source>
</evidence>
<protein>
    <submittedName>
        <fullName evidence="1">Uncharacterized protein</fullName>
    </submittedName>
</protein>
<sequence>MPIIGVVNELNTITSIVKAMTLYQVTVKFFKSSYDCFTNSLNFMIQSLLFYKSLDCQIKLDKFIIFDETHKYFQWCSIT</sequence>